<name>A0A3S2VXD9_9BURK</name>
<reference evidence="8 9" key="1">
    <citation type="submission" date="2019-01" db="EMBL/GenBank/DDBJ databases">
        <authorList>
            <person name="Chen W.-M."/>
        </authorList>
    </citation>
    <scope>NUCLEOTIDE SEQUENCE [LARGE SCALE GENOMIC DNA]</scope>
    <source>
        <strain evidence="8 9">ICH-3</strain>
    </source>
</reference>
<dbReference type="InterPro" id="IPR011009">
    <property type="entry name" value="Kinase-like_dom_sf"/>
</dbReference>
<dbReference type="RefSeq" id="WP_128198711.1">
    <property type="nucleotide sequence ID" value="NZ_SACT01000003.1"/>
</dbReference>
<evidence type="ECO:0000259" key="7">
    <source>
        <dbReference type="PROSITE" id="PS50011"/>
    </source>
</evidence>
<feature type="region of interest" description="Disordered" evidence="6">
    <location>
        <begin position="1"/>
        <end position="37"/>
    </location>
</feature>
<feature type="region of interest" description="Disordered" evidence="6">
    <location>
        <begin position="387"/>
        <end position="407"/>
    </location>
</feature>
<dbReference type="PANTHER" id="PTHR43289">
    <property type="entry name" value="MITOGEN-ACTIVATED PROTEIN KINASE KINASE KINASE 20-RELATED"/>
    <property type="match status" value="1"/>
</dbReference>
<feature type="domain" description="Protein kinase" evidence="7">
    <location>
        <begin position="47"/>
        <end position="322"/>
    </location>
</feature>
<dbReference type="InterPro" id="IPR017441">
    <property type="entry name" value="Protein_kinase_ATP_BS"/>
</dbReference>
<sequence length="652" mass="68349">MSSPFDDDEATGFEPTRAFTPPPPPPPPQPTLDAGNALPAGTRLAEFEVLGVVGEGGFGIVYRAWDHSLKRQVALKEYMPSSLAQRTAGLMVSVRSDKYKETFHAGKASFVKEARMLAQFDHPALVKVFRFWEANGSAYMVMPFYEGITLRQELRERKAAPDEATLLGWLGPIADALAVIHAEYYYHRDIAPDNVLLLAGSRRPVLLDFGAARRVIGDMTQDLTVILKPGYAPLEQYAEIPGMKQGPWTDVYALAALAYYAIRGRTPPPSVGRVVNDSYEPLTKVATGRYSERVLKAIDRALAVRPEQRTPSITAFKVDLGLAPPPADPQALFPASQPATETADLALDVTVPSPRPAPSAPVPVSPASPDVPTMVVPPPATAVERTRAVPRPAVPVPAPSPAGTPPAAAGGRRGLLVGGVVAAAVVAGGALWWGRAPAPAVDGGVLPAPPASPAAAPSPSPAQATAPAPSPVPPSAAAPAGFDAPAAFERVVTAGSASLTPTLAAAQTQWRIDRDKLVFTVTSPADGHVYVFNHGTDGSLLQLYPNAQTPDLRIRAGQPLTLPQRGLQLDVAGPEGIGRLLVMVSRWPRDMTAFAPKVEGGFTSFPTGSVAAALEGANAGRLPLLAGQPVCTAGADCSDAFGAAVMRLEVVR</sequence>
<keyword evidence="1" id="KW-0808">Transferase</keyword>
<keyword evidence="9" id="KW-1185">Reference proteome</keyword>
<dbReference type="GO" id="GO:0004674">
    <property type="term" value="F:protein serine/threonine kinase activity"/>
    <property type="evidence" value="ECO:0007669"/>
    <property type="project" value="TreeGrafter"/>
</dbReference>
<dbReference type="Proteomes" id="UP000288178">
    <property type="component" value="Unassembled WGS sequence"/>
</dbReference>
<gene>
    <name evidence="8" type="ORF">ENE75_12940</name>
</gene>
<dbReference type="AlphaFoldDB" id="A0A3S2VXD9"/>
<accession>A0A3S2VXD9</accession>
<dbReference type="OrthoDB" id="9801841at2"/>
<keyword evidence="2 5" id="KW-0547">Nucleotide-binding</keyword>
<feature type="compositionally biased region" description="Acidic residues" evidence="6">
    <location>
        <begin position="1"/>
        <end position="11"/>
    </location>
</feature>
<evidence type="ECO:0000256" key="3">
    <source>
        <dbReference type="ARBA" id="ARBA00022777"/>
    </source>
</evidence>
<evidence type="ECO:0000313" key="9">
    <source>
        <dbReference type="Proteomes" id="UP000288178"/>
    </source>
</evidence>
<keyword evidence="4 5" id="KW-0067">ATP-binding</keyword>
<evidence type="ECO:0000256" key="1">
    <source>
        <dbReference type="ARBA" id="ARBA00022679"/>
    </source>
</evidence>
<feature type="binding site" evidence="5">
    <location>
        <position position="76"/>
    </location>
    <ligand>
        <name>ATP</name>
        <dbReference type="ChEBI" id="CHEBI:30616"/>
    </ligand>
</feature>
<keyword evidence="3" id="KW-0418">Kinase</keyword>
<dbReference type="Pfam" id="PF00069">
    <property type="entry name" value="Pkinase"/>
    <property type="match status" value="1"/>
</dbReference>
<dbReference type="CDD" id="cd14014">
    <property type="entry name" value="STKc_PknB_like"/>
    <property type="match status" value="1"/>
</dbReference>
<feature type="compositionally biased region" description="Pro residues" evidence="6">
    <location>
        <begin position="449"/>
        <end position="460"/>
    </location>
</feature>
<dbReference type="InterPro" id="IPR008266">
    <property type="entry name" value="Tyr_kinase_AS"/>
</dbReference>
<dbReference type="Pfam" id="PF14326">
    <property type="entry name" value="DUF4384"/>
    <property type="match status" value="1"/>
</dbReference>
<dbReference type="SMART" id="SM00219">
    <property type="entry name" value="TyrKc"/>
    <property type="match status" value="1"/>
</dbReference>
<dbReference type="InterPro" id="IPR025493">
    <property type="entry name" value="DUF4384"/>
</dbReference>
<dbReference type="InterPro" id="IPR020635">
    <property type="entry name" value="Tyr_kinase_cat_dom"/>
</dbReference>
<dbReference type="EMBL" id="SACT01000003">
    <property type="protein sequence ID" value="RVT51710.1"/>
    <property type="molecule type" value="Genomic_DNA"/>
</dbReference>
<feature type="region of interest" description="Disordered" evidence="6">
    <location>
        <begin position="449"/>
        <end position="477"/>
    </location>
</feature>
<dbReference type="PROSITE" id="PS50011">
    <property type="entry name" value="PROTEIN_KINASE_DOM"/>
    <property type="match status" value="1"/>
</dbReference>
<dbReference type="SUPFAM" id="SSF56112">
    <property type="entry name" value="Protein kinase-like (PK-like)"/>
    <property type="match status" value="1"/>
</dbReference>
<dbReference type="GO" id="GO:0004713">
    <property type="term" value="F:protein tyrosine kinase activity"/>
    <property type="evidence" value="ECO:0007669"/>
    <property type="project" value="InterPro"/>
</dbReference>
<proteinExistence type="predicted"/>
<organism evidence="8 9">
    <name type="scientific">Rubrivivax albus</name>
    <dbReference type="NCBI Taxonomy" id="2499835"/>
    <lineage>
        <taxon>Bacteria</taxon>
        <taxon>Pseudomonadati</taxon>
        <taxon>Pseudomonadota</taxon>
        <taxon>Betaproteobacteria</taxon>
        <taxon>Burkholderiales</taxon>
        <taxon>Sphaerotilaceae</taxon>
        <taxon>Rubrivivax</taxon>
    </lineage>
</organism>
<dbReference type="PROSITE" id="PS00109">
    <property type="entry name" value="PROTEIN_KINASE_TYR"/>
    <property type="match status" value="1"/>
</dbReference>
<evidence type="ECO:0000256" key="2">
    <source>
        <dbReference type="ARBA" id="ARBA00022741"/>
    </source>
</evidence>
<evidence type="ECO:0000256" key="6">
    <source>
        <dbReference type="SAM" id="MobiDB-lite"/>
    </source>
</evidence>
<dbReference type="GO" id="GO:0005524">
    <property type="term" value="F:ATP binding"/>
    <property type="evidence" value="ECO:0007669"/>
    <property type="project" value="UniProtKB-UniRule"/>
</dbReference>
<feature type="compositionally biased region" description="Pro residues" evidence="6">
    <location>
        <begin position="20"/>
        <end position="30"/>
    </location>
</feature>
<evidence type="ECO:0000256" key="5">
    <source>
        <dbReference type="PROSITE-ProRule" id="PRU10141"/>
    </source>
</evidence>
<comment type="caution">
    <text evidence="8">The sequence shown here is derived from an EMBL/GenBank/DDBJ whole genome shotgun (WGS) entry which is preliminary data.</text>
</comment>
<protein>
    <submittedName>
        <fullName evidence="8">DUF4384 domain-containing protein</fullName>
    </submittedName>
</protein>
<evidence type="ECO:0000256" key="4">
    <source>
        <dbReference type="ARBA" id="ARBA00022840"/>
    </source>
</evidence>
<feature type="compositionally biased region" description="Pro residues" evidence="6">
    <location>
        <begin position="392"/>
        <end position="404"/>
    </location>
</feature>
<dbReference type="InterPro" id="IPR000719">
    <property type="entry name" value="Prot_kinase_dom"/>
</dbReference>
<evidence type="ECO:0000313" key="8">
    <source>
        <dbReference type="EMBL" id="RVT51710.1"/>
    </source>
</evidence>
<dbReference type="PROSITE" id="PS00107">
    <property type="entry name" value="PROTEIN_KINASE_ATP"/>
    <property type="match status" value="1"/>
</dbReference>
<dbReference type="Gene3D" id="1.10.510.10">
    <property type="entry name" value="Transferase(Phosphotransferase) domain 1"/>
    <property type="match status" value="1"/>
</dbReference>
<dbReference type="PANTHER" id="PTHR43289:SF34">
    <property type="entry name" value="SERINE_THREONINE-PROTEIN KINASE YBDM-RELATED"/>
    <property type="match status" value="1"/>
</dbReference>